<dbReference type="SUPFAM" id="SSF56112">
    <property type="entry name" value="Protein kinase-like (PK-like)"/>
    <property type="match status" value="1"/>
</dbReference>
<organism evidence="8 9">
    <name type="scientific">Musa balbisiana</name>
    <name type="common">Banana</name>
    <dbReference type="NCBI Taxonomy" id="52838"/>
    <lineage>
        <taxon>Eukaryota</taxon>
        <taxon>Viridiplantae</taxon>
        <taxon>Streptophyta</taxon>
        <taxon>Embryophyta</taxon>
        <taxon>Tracheophyta</taxon>
        <taxon>Spermatophyta</taxon>
        <taxon>Magnoliopsida</taxon>
        <taxon>Liliopsida</taxon>
        <taxon>Zingiberales</taxon>
        <taxon>Musaceae</taxon>
        <taxon>Musa</taxon>
    </lineage>
</organism>
<dbReference type="PANTHER" id="PTHR48016">
    <property type="entry name" value="MAP KINASE KINASE KINASE SSK2-RELATED-RELATED"/>
    <property type="match status" value="1"/>
</dbReference>
<keyword evidence="4" id="KW-0418">Kinase</keyword>
<feature type="domain" description="Protein kinase" evidence="7">
    <location>
        <begin position="258"/>
        <end position="492"/>
    </location>
</feature>
<dbReference type="Pfam" id="PF00069">
    <property type="entry name" value="Pkinase"/>
    <property type="match status" value="1"/>
</dbReference>
<dbReference type="InterPro" id="IPR011009">
    <property type="entry name" value="Kinase-like_dom_sf"/>
</dbReference>
<dbReference type="InterPro" id="IPR050538">
    <property type="entry name" value="MAP_kinase_kinase_kinase"/>
</dbReference>
<feature type="region of interest" description="Disordered" evidence="6">
    <location>
        <begin position="586"/>
        <end position="616"/>
    </location>
</feature>
<evidence type="ECO:0000256" key="2">
    <source>
        <dbReference type="ARBA" id="ARBA00022679"/>
    </source>
</evidence>
<dbReference type="Proteomes" id="UP000317650">
    <property type="component" value="Chromosome 9"/>
</dbReference>
<accession>A0A4S8IET6</accession>
<dbReference type="Gene3D" id="1.10.510.10">
    <property type="entry name" value="Transferase(Phosphotransferase) domain 1"/>
    <property type="match status" value="1"/>
</dbReference>
<sequence length="645" mass="70111">MPAWWKGKLKSKSKSTASPRTKDPETPGTPRAAATVLPDEELVAVARHGTKEKANSFDEVLGSRKSGDLSPVGGGGGLGAGTGFVFGHPLPLPTSISSYGVSTGSASSISSSSSSEETPDLGLYRYSDPINTPRGRNRVRDSQRHEHAAEDRQLFSCSPVLEQPHGGNAYSRGQNSTETIYSRRTASPSPGLTRHHPFPTSPVHPSSFGLCSASPNRLQDNLRSSPQPLPLPPSSPTCSSASPSSCSSSYSRSPKSLWKKGKLLGRGTFGQVYLGFNSFHYLLIEEIVLLSQLSHPNIVQYYGSELAEDTLSVYLEYVSGGSIHKLLQEYGPFGESVTRNYTAQILSGLAYLHGRKTVHRDIKGANILVDPNGEIKLADFGMAKHISAYTSIRSFKGSPYWMAPEVIMNCSGYDLSVDIWSLGCTIVEMATSKPPWSQFEGVAAIFKIGNSKDVPELPDHFSPVGKDFLKLCLQRDPSARPSAAQLMDHPFVRDQTIIKAAKLTMMKDVPQSTSDASHAVSTVEFSSNQSTSPLHDRDCRTRRASGLRSTFPLACKNPSDLPRMNMSLPVSPCSSPLRQFKQYNRSCLPSPPHPTYSSGAANHSPVNLALHSTRPSSNRPDPWFDITLFKPQSQYDSPRRLSMGL</sequence>
<evidence type="ECO:0000256" key="6">
    <source>
        <dbReference type="SAM" id="MobiDB-lite"/>
    </source>
</evidence>
<evidence type="ECO:0000313" key="8">
    <source>
        <dbReference type="EMBL" id="THU46690.1"/>
    </source>
</evidence>
<feature type="compositionally biased region" description="Polar residues" evidence="6">
    <location>
        <begin position="171"/>
        <end position="190"/>
    </location>
</feature>
<evidence type="ECO:0000256" key="4">
    <source>
        <dbReference type="ARBA" id="ARBA00022777"/>
    </source>
</evidence>
<dbReference type="AlphaFoldDB" id="A0A4S8IET6"/>
<comment type="caution">
    <text evidence="8">The sequence shown here is derived from an EMBL/GenBank/DDBJ whole genome shotgun (WGS) entry which is preliminary data.</text>
</comment>
<dbReference type="GO" id="GO:0005737">
    <property type="term" value="C:cytoplasm"/>
    <property type="evidence" value="ECO:0007669"/>
    <property type="project" value="TreeGrafter"/>
</dbReference>
<feature type="compositionally biased region" description="Low complexity" evidence="6">
    <location>
        <begin position="100"/>
        <end position="115"/>
    </location>
</feature>
<reference evidence="8 9" key="1">
    <citation type="journal article" date="2019" name="Nat. Plants">
        <title>Genome sequencing of Musa balbisiana reveals subgenome evolution and function divergence in polyploid bananas.</title>
        <authorList>
            <person name="Yao X."/>
        </authorList>
    </citation>
    <scope>NUCLEOTIDE SEQUENCE [LARGE SCALE GENOMIC DNA]</scope>
    <source>
        <strain evidence="9">cv. DH-PKW</strain>
        <tissue evidence="8">Leaves</tissue>
    </source>
</reference>
<evidence type="ECO:0000256" key="5">
    <source>
        <dbReference type="ARBA" id="ARBA00022840"/>
    </source>
</evidence>
<dbReference type="PANTHER" id="PTHR48016:SF8">
    <property type="entry name" value="MITOGEN-ACTIVATED PROTEIN KINASE KINASE KINASE 3"/>
    <property type="match status" value="1"/>
</dbReference>
<dbReference type="PROSITE" id="PS50011">
    <property type="entry name" value="PROTEIN_KINASE_DOM"/>
    <property type="match status" value="1"/>
</dbReference>
<dbReference type="SMART" id="SM00220">
    <property type="entry name" value="S_TKc"/>
    <property type="match status" value="1"/>
</dbReference>
<dbReference type="InterPro" id="IPR000719">
    <property type="entry name" value="Prot_kinase_dom"/>
</dbReference>
<feature type="region of interest" description="Disordered" evidence="6">
    <location>
        <begin position="100"/>
        <end position="255"/>
    </location>
</feature>
<comment type="similarity">
    <text evidence="1">Belongs to the protein kinase superfamily. STE Ser/Thr protein kinase family. MAP kinase kinase kinase subfamily.</text>
</comment>
<feature type="compositionally biased region" description="Basic and acidic residues" evidence="6">
    <location>
        <begin position="49"/>
        <end position="67"/>
    </location>
</feature>
<dbReference type="GO" id="GO:0005524">
    <property type="term" value="F:ATP binding"/>
    <property type="evidence" value="ECO:0007669"/>
    <property type="project" value="UniProtKB-KW"/>
</dbReference>
<keyword evidence="3" id="KW-0547">Nucleotide-binding</keyword>
<feature type="compositionally biased region" description="Low complexity" evidence="6">
    <location>
        <begin position="236"/>
        <end position="255"/>
    </location>
</feature>
<feature type="compositionally biased region" description="Polar residues" evidence="6">
    <location>
        <begin position="213"/>
        <end position="223"/>
    </location>
</feature>
<evidence type="ECO:0000256" key="3">
    <source>
        <dbReference type="ARBA" id="ARBA00022741"/>
    </source>
</evidence>
<proteinExistence type="inferred from homology"/>
<feature type="compositionally biased region" description="Basic and acidic residues" evidence="6">
    <location>
        <begin position="138"/>
        <end position="153"/>
    </location>
</feature>
<evidence type="ECO:0000313" key="9">
    <source>
        <dbReference type="Proteomes" id="UP000317650"/>
    </source>
</evidence>
<dbReference type="GO" id="GO:0004709">
    <property type="term" value="F:MAP kinase kinase kinase activity"/>
    <property type="evidence" value="ECO:0007669"/>
    <property type="project" value="TreeGrafter"/>
</dbReference>
<evidence type="ECO:0000259" key="7">
    <source>
        <dbReference type="PROSITE" id="PS50011"/>
    </source>
</evidence>
<dbReference type="EMBL" id="PYDT01000010">
    <property type="protein sequence ID" value="THU46690.1"/>
    <property type="molecule type" value="Genomic_DNA"/>
</dbReference>
<feature type="region of interest" description="Disordered" evidence="6">
    <location>
        <begin position="1"/>
        <end position="80"/>
    </location>
</feature>
<keyword evidence="2" id="KW-0808">Transferase</keyword>
<feature type="compositionally biased region" description="Polar residues" evidence="6">
    <location>
        <begin position="595"/>
        <end position="605"/>
    </location>
</feature>
<gene>
    <name evidence="8" type="ORF">C4D60_Mb09t07560</name>
</gene>
<evidence type="ECO:0000256" key="1">
    <source>
        <dbReference type="ARBA" id="ARBA00006529"/>
    </source>
</evidence>
<protein>
    <recommendedName>
        <fullName evidence="7">Protein kinase domain-containing protein</fullName>
    </recommendedName>
</protein>
<keyword evidence="9" id="KW-1185">Reference proteome</keyword>
<dbReference type="STRING" id="52838.A0A4S8IET6"/>
<keyword evidence="5" id="KW-0067">ATP-binding</keyword>
<name>A0A4S8IET6_MUSBA</name>